<accession>A0A4R8R3M0</accession>
<gene>
    <name evidence="1" type="ORF">CCUG63697_03664</name>
</gene>
<dbReference type="Proteomes" id="UP000295165">
    <property type="component" value="Unassembled WGS sequence"/>
</dbReference>
<sequence>MNFFVERPASHGALIRACGIALKTHGHPVDDVDGYVQIT</sequence>
<evidence type="ECO:0000313" key="2">
    <source>
        <dbReference type="Proteomes" id="UP000295165"/>
    </source>
</evidence>
<proteinExistence type="predicted"/>
<name>A0A4R8R3M0_9MYCO</name>
<dbReference type="AlphaFoldDB" id="A0A4R8R3M0"/>
<keyword evidence="2" id="KW-1185">Reference proteome</keyword>
<dbReference type="EMBL" id="PECC01000028">
    <property type="protein sequence ID" value="TDZ49128.1"/>
    <property type="molecule type" value="Genomic_DNA"/>
</dbReference>
<evidence type="ECO:0000313" key="1">
    <source>
        <dbReference type="EMBL" id="TDZ49128.1"/>
    </source>
</evidence>
<organism evidence="1 2">
    <name type="scientific">Mycobacteroides franklinii</name>
    <dbReference type="NCBI Taxonomy" id="948102"/>
    <lineage>
        <taxon>Bacteria</taxon>
        <taxon>Bacillati</taxon>
        <taxon>Actinomycetota</taxon>
        <taxon>Actinomycetes</taxon>
        <taxon>Mycobacteriales</taxon>
        <taxon>Mycobacteriaceae</taxon>
        <taxon>Mycobacteroides</taxon>
    </lineage>
</organism>
<protein>
    <submittedName>
        <fullName evidence="1">Uncharacterized protein</fullName>
    </submittedName>
</protein>
<reference evidence="1 2" key="1">
    <citation type="journal article" date="2019" name="Sci. Rep.">
        <title>Extended insight into the Mycobacterium chelonae-abscessus complex through whole genome sequencing of Mycobacterium salmoniphilum outbreak and Mycobacterium salmoniphilum-like strains.</title>
        <authorList>
            <person name="Behra P.R.K."/>
            <person name="Das S."/>
            <person name="Pettersson B.M.F."/>
            <person name="Shirreff L."/>
            <person name="DuCote T."/>
            <person name="Jacobsson K.G."/>
            <person name="Ennis D.G."/>
            <person name="Kirsebom L.A."/>
        </authorList>
    </citation>
    <scope>NUCLEOTIDE SEQUENCE [LARGE SCALE GENOMIC DNA]</scope>
    <source>
        <strain evidence="1 2">CCUG 63697</strain>
    </source>
</reference>
<comment type="caution">
    <text evidence="1">The sequence shown here is derived from an EMBL/GenBank/DDBJ whole genome shotgun (WGS) entry which is preliminary data.</text>
</comment>